<dbReference type="InterPro" id="IPR058361">
    <property type="entry name" value="DUF8048"/>
</dbReference>
<evidence type="ECO:0000259" key="1">
    <source>
        <dbReference type="Pfam" id="PF26222"/>
    </source>
</evidence>
<organism evidence="2 3">
    <name type="scientific">Halorubrum saccharovorum DSM 1137</name>
    <dbReference type="NCBI Taxonomy" id="1227484"/>
    <lineage>
        <taxon>Archaea</taxon>
        <taxon>Methanobacteriati</taxon>
        <taxon>Methanobacteriota</taxon>
        <taxon>Stenosarchaea group</taxon>
        <taxon>Halobacteria</taxon>
        <taxon>Halobacteriales</taxon>
        <taxon>Haloferacaceae</taxon>
        <taxon>Halorubrum</taxon>
    </lineage>
</organism>
<evidence type="ECO:0000313" key="2">
    <source>
        <dbReference type="EMBL" id="ELZ43105.1"/>
    </source>
</evidence>
<dbReference type="eggNOG" id="arCOG06309">
    <property type="taxonomic scope" value="Archaea"/>
</dbReference>
<dbReference type="PATRIC" id="fig|1227484.4.peg.318"/>
<proteinExistence type="predicted"/>
<dbReference type="EMBL" id="AOJE01000008">
    <property type="protein sequence ID" value="ELZ43105.1"/>
    <property type="molecule type" value="Genomic_DNA"/>
</dbReference>
<dbReference type="AlphaFoldDB" id="M0E5P7"/>
<reference evidence="2 3" key="1">
    <citation type="journal article" date="2014" name="PLoS Genet.">
        <title>Phylogenetically driven sequencing of extremely halophilic archaea reveals strategies for static and dynamic osmo-response.</title>
        <authorList>
            <person name="Becker E.A."/>
            <person name="Seitzer P.M."/>
            <person name="Tritt A."/>
            <person name="Larsen D."/>
            <person name="Krusor M."/>
            <person name="Yao A.I."/>
            <person name="Wu D."/>
            <person name="Madern D."/>
            <person name="Eisen J.A."/>
            <person name="Darling A.E."/>
            <person name="Facciotti M.T."/>
        </authorList>
    </citation>
    <scope>NUCLEOTIDE SEQUENCE [LARGE SCALE GENOMIC DNA]</scope>
    <source>
        <strain evidence="2 3">DSM 1137</strain>
    </source>
</reference>
<accession>M0E5P7</accession>
<evidence type="ECO:0000313" key="3">
    <source>
        <dbReference type="Proteomes" id="UP000011514"/>
    </source>
</evidence>
<comment type="caution">
    <text evidence="2">The sequence shown here is derived from an EMBL/GenBank/DDBJ whole genome shotgun (WGS) entry which is preliminary data.</text>
</comment>
<name>M0E5P7_9EURY</name>
<dbReference type="Pfam" id="PF26222">
    <property type="entry name" value="DUF8048"/>
    <property type="match status" value="1"/>
</dbReference>
<dbReference type="OrthoDB" id="235313at2157"/>
<keyword evidence="3" id="KW-1185">Reference proteome</keyword>
<feature type="domain" description="DUF8048" evidence="1">
    <location>
        <begin position="12"/>
        <end position="123"/>
    </location>
</feature>
<dbReference type="STRING" id="1227484.C471_01569"/>
<dbReference type="RefSeq" id="WP_004046073.1">
    <property type="nucleotide sequence ID" value="NZ_AOJE01000008.1"/>
</dbReference>
<protein>
    <recommendedName>
        <fullName evidence="1">DUF8048 domain-containing protein</fullName>
    </recommendedName>
</protein>
<sequence length="131" mass="14318">MTDENGSPGPYPIEGTPLVKAAALASVPAERVPELLARVQADLGPRIDGYRRRYERITAEPDREAFLVEPDHWDGVGDRIDLTDRERDAVARAHEAAVERAGGGDRRAEFETALEIRSGVVIGVADDRGEE</sequence>
<dbReference type="Proteomes" id="UP000011514">
    <property type="component" value="Unassembled WGS sequence"/>
</dbReference>
<gene>
    <name evidence="2" type="ORF">C471_01569</name>
</gene>